<dbReference type="EMBL" id="KB446546">
    <property type="protein sequence ID" value="EME39078.1"/>
    <property type="molecule type" value="Genomic_DNA"/>
</dbReference>
<protein>
    <submittedName>
        <fullName evidence="1">Uncharacterized protein</fullName>
    </submittedName>
</protein>
<dbReference type="HOGENOM" id="CLU_1129031_0_0_1"/>
<dbReference type="AlphaFoldDB" id="M2WJD5"/>
<evidence type="ECO:0000313" key="2">
    <source>
        <dbReference type="Proteomes" id="UP000016933"/>
    </source>
</evidence>
<dbReference type="Proteomes" id="UP000016933">
    <property type="component" value="Unassembled WGS sequence"/>
</dbReference>
<sequence length="246" mass="27880">MRALQARLDAEFQSAAATEPDSKLPARRREKFEKMASLVLEPKSKTPSGTAHRRNIARKVLREVGSRLGAEMFFLCTQVFTVHALATGDMDAELSSWWSQQQHNPNLVIRAQSLWTARGLDRLNQHLEILSHEPENSSDEPMQFMNKHFQTVFGQEGTGRAYHPFSCMPRDSSKAIPEPLRAGMCQSKLWEQEERNQSAITQCLSIYIPESATQDSLLVVRLGYAQSWNMLEQYGFGAALALYHPE</sequence>
<name>M2WJD5_DOTSN</name>
<evidence type="ECO:0000313" key="1">
    <source>
        <dbReference type="EMBL" id="EME39078.1"/>
    </source>
</evidence>
<accession>M2WJD5</accession>
<keyword evidence="2" id="KW-1185">Reference proteome</keyword>
<dbReference type="OrthoDB" id="4207285at2759"/>
<dbReference type="STRING" id="675120.M2WJD5"/>
<organism evidence="1 2">
    <name type="scientific">Dothistroma septosporum (strain NZE10 / CBS 128990)</name>
    <name type="common">Red band needle blight fungus</name>
    <name type="synonym">Mycosphaerella pini</name>
    <dbReference type="NCBI Taxonomy" id="675120"/>
    <lineage>
        <taxon>Eukaryota</taxon>
        <taxon>Fungi</taxon>
        <taxon>Dikarya</taxon>
        <taxon>Ascomycota</taxon>
        <taxon>Pezizomycotina</taxon>
        <taxon>Dothideomycetes</taxon>
        <taxon>Dothideomycetidae</taxon>
        <taxon>Mycosphaerellales</taxon>
        <taxon>Mycosphaerellaceae</taxon>
        <taxon>Dothistroma</taxon>
    </lineage>
</organism>
<gene>
    <name evidence="1" type="ORF">DOTSEDRAFT_57345</name>
</gene>
<reference evidence="2" key="1">
    <citation type="journal article" date="2012" name="PLoS Genet.">
        <title>The genomes of the fungal plant pathogens Cladosporium fulvum and Dothistroma septosporum reveal adaptation to different hosts and lifestyles but also signatures of common ancestry.</title>
        <authorList>
            <person name="de Wit P.J.G.M."/>
            <person name="van der Burgt A."/>
            <person name="Oekmen B."/>
            <person name="Stergiopoulos I."/>
            <person name="Abd-Elsalam K.A."/>
            <person name="Aerts A.L."/>
            <person name="Bahkali A.H."/>
            <person name="Beenen H.G."/>
            <person name="Chettri P."/>
            <person name="Cox M.P."/>
            <person name="Datema E."/>
            <person name="de Vries R.P."/>
            <person name="Dhillon B."/>
            <person name="Ganley A.R."/>
            <person name="Griffiths S.A."/>
            <person name="Guo Y."/>
            <person name="Hamelin R.C."/>
            <person name="Henrissat B."/>
            <person name="Kabir M.S."/>
            <person name="Jashni M.K."/>
            <person name="Kema G."/>
            <person name="Klaubauf S."/>
            <person name="Lapidus A."/>
            <person name="Levasseur A."/>
            <person name="Lindquist E."/>
            <person name="Mehrabi R."/>
            <person name="Ohm R.A."/>
            <person name="Owen T.J."/>
            <person name="Salamov A."/>
            <person name="Schwelm A."/>
            <person name="Schijlen E."/>
            <person name="Sun H."/>
            <person name="van den Burg H.A."/>
            <person name="van Ham R.C.H.J."/>
            <person name="Zhang S."/>
            <person name="Goodwin S.B."/>
            <person name="Grigoriev I.V."/>
            <person name="Collemare J."/>
            <person name="Bradshaw R.E."/>
        </authorList>
    </citation>
    <scope>NUCLEOTIDE SEQUENCE [LARGE SCALE GENOMIC DNA]</scope>
    <source>
        <strain evidence="2">NZE10 / CBS 128990</strain>
    </source>
</reference>
<reference evidence="1 2" key="2">
    <citation type="journal article" date="2012" name="PLoS Pathog.">
        <title>Diverse lifestyles and strategies of plant pathogenesis encoded in the genomes of eighteen Dothideomycetes fungi.</title>
        <authorList>
            <person name="Ohm R.A."/>
            <person name="Feau N."/>
            <person name="Henrissat B."/>
            <person name="Schoch C.L."/>
            <person name="Horwitz B.A."/>
            <person name="Barry K.W."/>
            <person name="Condon B.J."/>
            <person name="Copeland A.C."/>
            <person name="Dhillon B."/>
            <person name="Glaser F."/>
            <person name="Hesse C.N."/>
            <person name="Kosti I."/>
            <person name="LaButti K."/>
            <person name="Lindquist E.A."/>
            <person name="Lucas S."/>
            <person name="Salamov A.A."/>
            <person name="Bradshaw R.E."/>
            <person name="Ciuffetti L."/>
            <person name="Hamelin R.C."/>
            <person name="Kema G.H.J."/>
            <person name="Lawrence C."/>
            <person name="Scott J.A."/>
            <person name="Spatafora J.W."/>
            <person name="Turgeon B.G."/>
            <person name="de Wit P.J.G.M."/>
            <person name="Zhong S."/>
            <person name="Goodwin S.B."/>
            <person name="Grigoriev I.V."/>
        </authorList>
    </citation>
    <scope>NUCLEOTIDE SEQUENCE [LARGE SCALE GENOMIC DNA]</scope>
    <source>
        <strain evidence="2">NZE10 / CBS 128990</strain>
    </source>
</reference>
<proteinExistence type="predicted"/>